<organism evidence="2 3">
    <name type="scientific">Pristionchus entomophagus</name>
    <dbReference type="NCBI Taxonomy" id="358040"/>
    <lineage>
        <taxon>Eukaryota</taxon>
        <taxon>Metazoa</taxon>
        <taxon>Ecdysozoa</taxon>
        <taxon>Nematoda</taxon>
        <taxon>Chromadorea</taxon>
        <taxon>Rhabditida</taxon>
        <taxon>Rhabditina</taxon>
        <taxon>Diplogasteromorpha</taxon>
        <taxon>Diplogasteroidea</taxon>
        <taxon>Neodiplogasteridae</taxon>
        <taxon>Pristionchus</taxon>
    </lineage>
</organism>
<keyword evidence="3" id="KW-1185">Reference proteome</keyword>
<feature type="domain" description="C2H2-type" evidence="1">
    <location>
        <begin position="195"/>
        <end position="218"/>
    </location>
</feature>
<feature type="domain" description="C2H2-type" evidence="1">
    <location>
        <begin position="50"/>
        <end position="73"/>
    </location>
</feature>
<accession>A0AAV5TDE7</accession>
<gene>
    <name evidence="2" type="ORF">PENTCL1PPCAC_12949</name>
</gene>
<evidence type="ECO:0000313" key="3">
    <source>
        <dbReference type="Proteomes" id="UP001432027"/>
    </source>
</evidence>
<evidence type="ECO:0000259" key="1">
    <source>
        <dbReference type="SMART" id="SM00355"/>
    </source>
</evidence>
<dbReference type="Proteomes" id="UP001432027">
    <property type="component" value="Unassembled WGS sequence"/>
</dbReference>
<dbReference type="EMBL" id="BTSX01000003">
    <property type="protein sequence ID" value="GMS90774.1"/>
    <property type="molecule type" value="Genomic_DNA"/>
</dbReference>
<reference evidence="2" key="1">
    <citation type="submission" date="2023-10" db="EMBL/GenBank/DDBJ databases">
        <title>Genome assembly of Pristionchus species.</title>
        <authorList>
            <person name="Yoshida K."/>
            <person name="Sommer R.J."/>
        </authorList>
    </citation>
    <scope>NUCLEOTIDE SEQUENCE</scope>
    <source>
        <strain evidence="2">RS0144</strain>
    </source>
</reference>
<name>A0AAV5TDE7_9BILA</name>
<feature type="non-terminal residue" evidence="2">
    <location>
        <position position="1"/>
    </location>
</feature>
<dbReference type="SMART" id="SM00355">
    <property type="entry name" value="ZnF_C2H2"/>
    <property type="match status" value="3"/>
</dbReference>
<proteinExistence type="predicted"/>
<dbReference type="InterPro" id="IPR013087">
    <property type="entry name" value="Znf_C2H2_type"/>
</dbReference>
<feature type="domain" description="C2H2-type" evidence="1">
    <location>
        <begin position="123"/>
        <end position="146"/>
    </location>
</feature>
<comment type="caution">
    <text evidence="2">The sequence shown here is derived from an EMBL/GenBank/DDBJ whole genome shotgun (WGS) entry which is preliminary data.</text>
</comment>
<sequence length="263" mass="29600">FFQNGIYLRYSCGVDVRFSIYNLKHKINCNRTEFILHKLDLFRAGTQSNPRCILCKIFPTTAIDYAHHLYTRHQSTLKSNGIYLRCSCGGEVYSYHRYLIHNGQCDGSKFTIQQVITKIPTTPQCILCEAHPKTANGYAIHLQAVHQTTLTSNGIYLLCSCGKEYRAQSNSGHNMKCNGLQFSLHNVVDKIPTTPQCILCEKFPTSALGYAAHLATQHKSTLKANGIFLLCSCGLAVRSPNVHPNHRKDVSCFSSFLNCRIVY</sequence>
<evidence type="ECO:0000313" key="2">
    <source>
        <dbReference type="EMBL" id="GMS90774.1"/>
    </source>
</evidence>
<dbReference type="AlphaFoldDB" id="A0AAV5TDE7"/>
<protein>
    <recommendedName>
        <fullName evidence="1">C2H2-type domain-containing protein</fullName>
    </recommendedName>
</protein>